<evidence type="ECO:0000313" key="4">
    <source>
        <dbReference type="Proteomes" id="UP001431010"/>
    </source>
</evidence>
<proteinExistence type="predicted"/>
<dbReference type="EMBL" id="CP088156">
    <property type="protein sequence ID" value="UFZ06818.1"/>
    <property type="molecule type" value="Genomic_DNA"/>
</dbReference>
<dbReference type="Gene3D" id="3.30.70.360">
    <property type="match status" value="1"/>
</dbReference>
<dbReference type="NCBIfam" id="TIGR01891">
    <property type="entry name" value="amidohydrolases"/>
    <property type="match status" value="1"/>
</dbReference>
<name>A0ABY3RJ00_9BRAD</name>
<dbReference type="InterPro" id="IPR036264">
    <property type="entry name" value="Bact_exopeptidase_dim_dom"/>
</dbReference>
<dbReference type="PIRSF" id="PIRSF005962">
    <property type="entry name" value="Pept_M20D_amidohydro"/>
    <property type="match status" value="1"/>
</dbReference>
<gene>
    <name evidence="3" type="ORF">LQG66_11160</name>
</gene>
<organism evidence="3 4">
    <name type="scientific">Bradyrhizobium ontarionense</name>
    <dbReference type="NCBI Taxonomy" id="2898149"/>
    <lineage>
        <taxon>Bacteria</taxon>
        <taxon>Pseudomonadati</taxon>
        <taxon>Pseudomonadota</taxon>
        <taxon>Alphaproteobacteria</taxon>
        <taxon>Hyphomicrobiales</taxon>
        <taxon>Nitrobacteraceae</taxon>
        <taxon>Bradyrhizobium</taxon>
    </lineage>
</organism>
<evidence type="ECO:0000259" key="2">
    <source>
        <dbReference type="Pfam" id="PF07687"/>
    </source>
</evidence>
<feature type="domain" description="Peptidase M20 dimerisation" evidence="2">
    <location>
        <begin position="191"/>
        <end position="281"/>
    </location>
</feature>
<keyword evidence="4" id="KW-1185">Reference proteome</keyword>
<evidence type="ECO:0000256" key="1">
    <source>
        <dbReference type="ARBA" id="ARBA00022801"/>
    </source>
</evidence>
<dbReference type="Pfam" id="PF07687">
    <property type="entry name" value="M20_dimer"/>
    <property type="match status" value="1"/>
</dbReference>
<reference evidence="3" key="1">
    <citation type="journal article" date="2024" name="Antonie Van Leeuwenhoek">
        <title>Bradyrhizobium ontarionense sp. nov., a novel bacterial symbiont isolated from Aeschynomene indica (Indian jointvetch), harbours photosynthesis, nitrogen fixation and nitrous oxide (N2O) reductase genes.</title>
        <authorList>
            <person name="Bromfield E.S.P."/>
            <person name="Cloutier S."/>
        </authorList>
    </citation>
    <scope>NUCLEOTIDE SEQUENCE</scope>
    <source>
        <strain evidence="3">A19</strain>
    </source>
</reference>
<protein>
    <submittedName>
        <fullName evidence="3">M20 family metallopeptidase</fullName>
    </submittedName>
</protein>
<dbReference type="PANTHER" id="PTHR11014:SF63">
    <property type="entry name" value="METALLOPEPTIDASE, PUTATIVE (AFU_ORTHOLOGUE AFUA_6G09600)-RELATED"/>
    <property type="match status" value="1"/>
</dbReference>
<dbReference type="Gene3D" id="3.40.630.10">
    <property type="entry name" value="Zn peptidases"/>
    <property type="match status" value="1"/>
</dbReference>
<keyword evidence="1" id="KW-0378">Hydrolase</keyword>
<evidence type="ECO:0000313" key="3">
    <source>
        <dbReference type="EMBL" id="UFZ06818.1"/>
    </source>
</evidence>
<dbReference type="InterPro" id="IPR011650">
    <property type="entry name" value="Peptidase_M20_dimer"/>
</dbReference>
<dbReference type="PANTHER" id="PTHR11014">
    <property type="entry name" value="PEPTIDASE M20 FAMILY MEMBER"/>
    <property type="match status" value="1"/>
</dbReference>
<dbReference type="InterPro" id="IPR002933">
    <property type="entry name" value="Peptidase_M20"/>
</dbReference>
<dbReference type="SUPFAM" id="SSF53187">
    <property type="entry name" value="Zn-dependent exopeptidases"/>
    <property type="match status" value="1"/>
</dbReference>
<sequence length="389" mass="41532">MPIVNRVADLQPDIQAWRQDIHSHPELLYDVHRTSAFVAERLREFGCDEVATGLGKTGVVGVIKGRKPGNGDVKVLGLRADMDALPIEEATGLPYASKTPGMMHACGHDGHTAMLLGAARYLAETRNFAGEVAVIFQPAEEGGGGADAMIKDGLIERFKIDQVYGMHNGPGLPVGAFAIRQGPLMASTDGIDITIEGHGGHAAKPHNCIDSLLVGAQLVTSLQQIVSRSVDPLEAAVLSICEFHAGNARNVIPQSAVLRGTVRTLTPKVRELMEKRVREVVTGVAQMTGAKIDLTYARGYPVVVNHAEQTDIAIRAAKEVAGDANVHEMPPMMGGEDFAYMLEARPGAFIFVGNGDSAGLHHPAYNFNDEAIVYGTSFFIKVVENTLAA</sequence>
<dbReference type="Pfam" id="PF01546">
    <property type="entry name" value="Peptidase_M20"/>
    <property type="match status" value="1"/>
</dbReference>
<dbReference type="CDD" id="cd05666">
    <property type="entry name" value="M20_Acy1-like"/>
    <property type="match status" value="1"/>
</dbReference>
<dbReference type="InterPro" id="IPR017439">
    <property type="entry name" value="Amidohydrolase"/>
</dbReference>
<dbReference type="Proteomes" id="UP001431010">
    <property type="component" value="Chromosome"/>
</dbReference>
<accession>A0ABY3RJ00</accession>
<dbReference type="RefSeq" id="WP_231326275.1">
    <property type="nucleotide sequence ID" value="NZ_CP088156.1"/>
</dbReference>
<dbReference type="SUPFAM" id="SSF55031">
    <property type="entry name" value="Bacterial exopeptidase dimerisation domain"/>
    <property type="match status" value="1"/>
</dbReference>